<dbReference type="Proteomes" id="UP000276133">
    <property type="component" value="Unassembled WGS sequence"/>
</dbReference>
<dbReference type="InterPro" id="IPR014710">
    <property type="entry name" value="RmlC-like_jellyroll"/>
</dbReference>
<protein>
    <submittedName>
        <fullName evidence="2">Cupin</fullName>
    </submittedName>
</protein>
<evidence type="ECO:0000259" key="1">
    <source>
        <dbReference type="Pfam" id="PF06172"/>
    </source>
</evidence>
<dbReference type="AlphaFoldDB" id="A0A3M7Q4T6"/>
<dbReference type="InterPro" id="IPR011051">
    <property type="entry name" value="RmlC_Cupin_sf"/>
</dbReference>
<dbReference type="OrthoDB" id="6614653at2759"/>
<name>A0A3M7Q4T6_BRAPC</name>
<feature type="domain" description="DUF985" evidence="1">
    <location>
        <begin position="13"/>
        <end position="146"/>
    </location>
</feature>
<dbReference type="CDD" id="cd06121">
    <property type="entry name" value="cupin_YML079wp"/>
    <property type="match status" value="1"/>
</dbReference>
<evidence type="ECO:0000313" key="3">
    <source>
        <dbReference type="Proteomes" id="UP000276133"/>
    </source>
</evidence>
<reference evidence="2 3" key="1">
    <citation type="journal article" date="2018" name="Sci. Rep.">
        <title>Genomic signatures of local adaptation to the degree of environmental predictability in rotifers.</title>
        <authorList>
            <person name="Franch-Gras L."/>
            <person name="Hahn C."/>
            <person name="Garcia-Roger E.M."/>
            <person name="Carmona M.J."/>
            <person name="Serra M."/>
            <person name="Gomez A."/>
        </authorList>
    </citation>
    <scope>NUCLEOTIDE SEQUENCE [LARGE SCALE GENOMIC DNA]</scope>
    <source>
        <strain evidence="2">HYR1</strain>
    </source>
</reference>
<accession>A0A3M7Q4T6</accession>
<comment type="caution">
    <text evidence="2">The sequence shown here is derived from an EMBL/GenBank/DDBJ whole genome shotgun (WGS) entry which is preliminary data.</text>
</comment>
<dbReference type="PANTHER" id="PTHR33387">
    <property type="entry name" value="RMLC-LIKE JELLY ROLL FOLD PROTEIN"/>
    <property type="match status" value="1"/>
</dbReference>
<organism evidence="2 3">
    <name type="scientific">Brachionus plicatilis</name>
    <name type="common">Marine rotifer</name>
    <name type="synonym">Brachionus muelleri</name>
    <dbReference type="NCBI Taxonomy" id="10195"/>
    <lineage>
        <taxon>Eukaryota</taxon>
        <taxon>Metazoa</taxon>
        <taxon>Spiralia</taxon>
        <taxon>Gnathifera</taxon>
        <taxon>Rotifera</taxon>
        <taxon>Eurotatoria</taxon>
        <taxon>Monogononta</taxon>
        <taxon>Pseudotrocha</taxon>
        <taxon>Ploima</taxon>
        <taxon>Brachionidae</taxon>
        <taxon>Brachionus</taxon>
    </lineage>
</organism>
<proteinExistence type="predicted"/>
<dbReference type="EMBL" id="REGN01007389">
    <property type="protein sequence ID" value="RNA06437.1"/>
    <property type="molecule type" value="Genomic_DNA"/>
</dbReference>
<evidence type="ECO:0000313" key="2">
    <source>
        <dbReference type="EMBL" id="RNA06437.1"/>
    </source>
</evidence>
<dbReference type="InterPro" id="IPR039935">
    <property type="entry name" value="YML079W-like"/>
</dbReference>
<dbReference type="Pfam" id="PF06172">
    <property type="entry name" value="Cupin_5"/>
    <property type="match status" value="1"/>
</dbReference>
<dbReference type="SUPFAM" id="SSF51182">
    <property type="entry name" value="RmlC-like cupins"/>
    <property type="match status" value="1"/>
</dbReference>
<dbReference type="InterPro" id="IPR009327">
    <property type="entry name" value="Cupin_DUF985"/>
</dbReference>
<dbReference type="Gene3D" id="2.60.120.10">
    <property type="entry name" value="Jelly Rolls"/>
    <property type="match status" value="1"/>
</dbReference>
<sequence>MSNSNYTADYFKKLLNMKPHIEGGYYNESFSSEDKIIIPCQNEKKHERVQWTSIYFLLEKNYVSNFHRLKSDEMWYFHAGNSLTIYIIAPDGELIIKNLGLDIDNGDEPQVLVPKDHVFGSAMNCEGFALVGCMVSPGFDFQDFEIFKRDELVKEYPQHEEIITRLTRD</sequence>
<gene>
    <name evidence="2" type="ORF">BpHYR1_000368</name>
</gene>
<dbReference type="PANTHER" id="PTHR33387:SF3">
    <property type="entry name" value="DUF985 DOMAIN-CONTAINING PROTEIN"/>
    <property type="match status" value="1"/>
</dbReference>
<keyword evidence="3" id="KW-1185">Reference proteome</keyword>